<dbReference type="EMBL" id="FNGA01000002">
    <property type="protein sequence ID" value="SDK77232.1"/>
    <property type="molecule type" value="Genomic_DNA"/>
</dbReference>
<dbReference type="STRING" id="246191.SAMN05660337_1180"/>
<dbReference type="AlphaFoldDB" id="A0A1G9EM15"/>
<organism evidence="2 3">
    <name type="scientific">Maridesulfovibrio ferrireducens</name>
    <dbReference type="NCBI Taxonomy" id="246191"/>
    <lineage>
        <taxon>Bacteria</taxon>
        <taxon>Pseudomonadati</taxon>
        <taxon>Thermodesulfobacteriota</taxon>
        <taxon>Desulfovibrionia</taxon>
        <taxon>Desulfovibrionales</taxon>
        <taxon>Desulfovibrionaceae</taxon>
        <taxon>Maridesulfovibrio</taxon>
    </lineage>
</organism>
<name>A0A1G9EM15_9BACT</name>
<reference evidence="3" key="1">
    <citation type="submission" date="2016-10" db="EMBL/GenBank/DDBJ databases">
        <authorList>
            <person name="Varghese N."/>
            <person name="Submissions S."/>
        </authorList>
    </citation>
    <scope>NUCLEOTIDE SEQUENCE [LARGE SCALE GENOMIC DNA]</scope>
    <source>
        <strain evidence="3">DSM 16995</strain>
    </source>
</reference>
<proteinExistence type="predicted"/>
<evidence type="ECO:0000259" key="1">
    <source>
        <dbReference type="Pfam" id="PF09152"/>
    </source>
</evidence>
<protein>
    <recommendedName>
        <fullName evidence="1">DUF1937 domain-containing protein</fullName>
    </recommendedName>
</protein>
<dbReference type="InterPro" id="IPR015235">
    <property type="entry name" value="DUF1937"/>
</dbReference>
<evidence type="ECO:0000313" key="3">
    <source>
        <dbReference type="Proteomes" id="UP000199053"/>
    </source>
</evidence>
<dbReference type="Pfam" id="PF09152">
    <property type="entry name" value="DUF1937"/>
    <property type="match status" value="1"/>
</dbReference>
<evidence type="ECO:0000313" key="2">
    <source>
        <dbReference type="EMBL" id="SDK77232.1"/>
    </source>
</evidence>
<dbReference type="Proteomes" id="UP000199053">
    <property type="component" value="Unassembled WGS sequence"/>
</dbReference>
<keyword evidence="3" id="KW-1185">Reference proteome</keyword>
<dbReference type="Gene3D" id="3.40.50.10400">
    <property type="entry name" value="Hypothetical protein PA1492"/>
    <property type="match status" value="1"/>
</dbReference>
<dbReference type="OrthoDB" id="5422881at2"/>
<feature type="domain" description="DUF1937" evidence="1">
    <location>
        <begin position="8"/>
        <end position="111"/>
    </location>
</feature>
<gene>
    <name evidence="2" type="ORF">SAMN05660337_1180</name>
</gene>
<accession>A0A1G9EM15</accession>
<dbReference type="SUPFAM" id="SSF52309">
    <property type="entry name" value="N-(deoxy)ribosyltransferase-like"/>
    <property type="match status" value="1"/>
</dbReference>
<dbReference type="RefSeq" id="WP_092159232.1">
    <property type="nucleotide sequence ID" value="NZ_FNGA01000002.1"/>
</dbReference>
<sequence>MPKLNPLKIYLACPYTSPKVLVSKFRYEMANVATKLILQSGHLVYSPISHSHGVKSAGNPIACSCWKRLNADFLDWADELWVLKLDGWEESQGVIEELATARCKNKQISYYDPEPVKRLLSSLKIEEQKVHDPFFSTLLNELPPVFSRIDLPQFIGTLFSVGYMSNLDSAGDGPEYRRVGGKIVYERELFVTWLENRCQEKRDRSFDFCKKKEENND</sequence>